<dbReference type="SUPFAM" id="SSF46785">
    <property type="entry name" value="Winged helix' DNA-binding domain"/>
    <property type="match status" value="1"/>
</dbReference>
<gene>
    <name evidence="2" type="ORF">SAMN05421804_10284</name>
</gene>
<dbReference type="InterPro" id="IPR029044">
    <property type="entry name" value="Nucleotide-diphossugar_trans"/>
</dbReference>
<dbReference type="RefSeq" id="WP_031577203.1">
    <property type="nucleotide sequence ID" value="NZ_FNDZ01000002.1"/>
</dbReference>
<dbReference type="AlphaFoldDB" id="A0A1G8JQX9"/>
<protein>
    <submittedName>
        <fullName evidence="2">CTP:phosphocholine cytidylyltransferase</fullName>
    </submittedName>
</protein>
<evidence type="ECO:0000259" key="1">
    <source>
        <dbReference type="Pfam" id="PF12804"/>
    </source>
</evidence>
<dbReference type="InterPro" id="IPR011009">
    <property type="entry name" value="Kinase-like_dom_sf"/>
</dbReference>
<accession>A0A1G8JQX9</accession>
<proteinExistence type="predicted"/>
<dbReference type="SUPFAM" id="SSF56112">
    <property type="entry name" value="Protein kinase-like (PK-like)"/>
    <property type="match status" value="1"/>
</dbReference>
<dbReference type="Pfam" id="PF13412">
    <property type="entry name" value="HTH_24"/>
    <property type="match status" value="1"/>
</dbReference>
<dbReference type="SUPFAM" id="SSF53448">
    <property type="entry name" value="Nucleotide-diphospho-sugar transferases"/>
    <property type="match status" value="1"/>
</dbReference>
<dbReference type="Pfam" id="PF01633">
    <property type="entry name" value="Choline_kinase"/>
    <property type="match status" value="1"/>
</dbReference>
<dbReference type="InterPro" id="IPR036390">
    <property type="entry name" value="WH_DNA-bd_sf"/>
</dbReference>
<dbReference type="InterPro" id="IPR025877">
    <property type="entry name" value="MobA-like_NTP_Trfase"/>
</dbReference>
<name>A0A1G8JQX9_9CLOT</name>
<dbReference type="PANTHER" id="PTHR40086:SF1">
    <property type="entry name" value="CELL CYCLE REGULATOR CCRZ"/>
    <property type="match status" value="1"/>
</dbReference>
<keyword evidence="2" id="KW-0808">Transferase</keyword>
<dbReference type="Gene3D" id="3.90.1200.10">
    <property type="match status" value="1"/>
</dbReference>
<dbReference type="GO" id="GO:0016779">
    <property type="term" value="F:nucleotidyltransferase activity"/>
    <property type="evidence" value="ECO:0007669"/>
    <property type="project" value="UniProtKB-KW"/>
</dbReference>
<feature type="domain" description="MobA-like NTP transferase" evidence="1">
    <location>
        <begin position="69"/>
        <end position="174"/>
    </location>
</feature>
<keyword evidence="2" id="KW-0548">Nucleotidyltransferase</keyword>
<dbReference type="PANTHER" id="PTHR40086">
    <property type="entry name" value="PHOSPHOTRANSFERASE YTMP-RELATED"/>
    <property type="match status" value="1"/>
</dbReference>
<evidence type="ECO:0000313" key="2">
    <source>
        <dbReference type="EMBL" id="SDI33582.1"/>
    </source>
</evidence>
<dbReference type="Gene3D" id="3.30.200.20">
    <property type="entry name" value="Phosphorylase Kinase, domain 1"/>
    <property type="match status" value="1"/>
</dbReference>
<dbReference type="Pfam" id="PF12804">
    <property type="entry name" value="NTP_transf_3"/>
    <property type="match status" value="1"/>
</dbReference>
<sequence length="583" mass="68212">MNYYEHLIIKTILSDGYKSQRQLASETRLSLGLVNKTLNKLIAEGILTKDMKVRPSDADEVRCFTPERAVILAAGYGLRMVPIGSEVPKALLKVRGEVLIERQIRQLQEKGIEEIYVVVGYLKEMFEYLIDEFHVHLLYNKDYDKKNNLFSLGLAKDKIRNAYIIPGDVYTITNPFSQKETYSWYMLGEEEEGSGFRVSRSGTVKRVPLDQKGNRVLGISYLTEEKGKLLADCMEDLMKEDDWAHSFWEEALFQKKMGGIFPKFVRKEEAVEITTYMDLKSLDAESDHLNSKVLQYIAEVFHASIEEIQEISLMKKGMTNRSFLFELRGGRYIMRLPGEGTEHLINRTGEYHTYKAIKGEGISDQVVAICPEKGYKITKYWQDTRECDPQNLQEVSSCMKYLRAFHEKKLTVPHTFDLFKSIDYYESLWTRETLFGDYGKVKEKVTALKLFIEKERGDFVLTHIDAVPDNFLFTEEGIRLIDWEYAGMQDPHVDLAMFAIYALYDEQEFDHLMEAYFKTKPDRKTRMKLYAYVAVCGLLWSNWCEYKRMLGVEFGEYSLRQYRYAKEYSKIVLDYMEKDWENE</sequence>
<evidence type="ECO:0000313" key="3">
    <source>
        <dbReference type="Proteomes" id="UP000183255"/>
    </source>
</evidence>
<dbReference type="InterPro" id="IPR052077">
    <property type="entry name" value="CcrZ_PhaseVar_Mediator"/>
</dbReference>
<dbReference type="EMBL" id="FNDZ01000002">
    <property type="protein sequence ID" value="SDI33582.1"/>
    <property type="molecule type" value="Genomic_DNA"/>
</dbReference>
<dbReference type="CDD" id="cd05151">
    <property type="entry name" value="ChoK-like"/>
    <property type="match status" value="1"/>
</dbReference>
<reference evidence="2 3" key="1">
    <citation type="submission" date="2016-10" db="EMBL/GenBank/DDBJ databases">
        <authorList>
            <person name="de Groot N.N."/>
        </authorList>
    </citation>
    <scope>NUCLEOTIDE SEQUENCE [LARGE SCALE GENOMIC DNA]</scope>
    <source>
        <strain evidence="2 3">CGMCC 1.5058</strain>
    </source>
</reference>
<organism evidence="2 3">
    <name type="scientific">Proteiniclasticum ruminis</name>
    <dbReference type="NCBI Taxonomy" id="398199"/>
    <lineage>
        <taxon>Bacteria</taxon>
        <taxon>Bacillati</taxon>
        <taxon>Bacillota</taxon>
        <taxon>Clostridia</taxon>
        <taxon>Eubacteriales</taxon>
        <taxon>Clostridiaceae</taxon>
        <taxon>Proteiniclasticum</taxon>
    </lineage>
</organism>
<dbReference type="Gene3D" id="3.90.550.10">
    <property type="entry name" value="Spore Coat Polysaccharide Biosynthesis Protein SpsA, Chain A"/>
    <property type="match status" value="1"/>
</dbReference>
<dbReference type="Proteomes" id="UP000183255">
    <property type="component" value="Unassembled WGS sequence"/>
</dbReference>